<evidence type="ECO:0000313" key="2">
    <source>
        <dbReference type="EMBL" id="KAF2433116.1"/>
    </source>
</evidence>
<reference evidence="2" key="1">
    <citation type="journal article" date="2020" name="Stud. Mycol.">
        <title>101 Dothideomycetes genomes: a test case for predicting lifestyles and emergence of pathogens.</title>
        <authorList>
            <person name="Haridas S."/>
            <person name="Albert R."/>
            <person name="Binder M."/>
            <person name="Bloem J."/>
            <person name="Labutti K."/>
            <person name="Salamov A."/>
            <person name="Andreopoulos B."/>
            <person name="Baker S."/>
            <person name="Barry K."/>
            <person name="Bills G."/>
            <person name="Bluhm B."/>
            <person name="Cannon C."/>
            <person name="Castanera R."/>
            <person name="Culley D."/>
            <person name="Daum C."/>
            <person name="Ezra D."/>
            <person name="Gonzalez J."/>
            <person name="Henrissat B."/>
            <person name="Kuo A."/>
            <person name="Liang C."/>
            <person name="Lipzen A."/>
            <person name="Lutzoni F."/>
            <person name="Magnuson J."/>
            <person name="Mondo S."/>
            <person name="Nolan M."/>
            <person name="Ohm R."/>
            <person name="Pangilinan J."/>
            <person name="Park H.-J."/>
            <person name="Ramirez L."/>
            <person name="Alfaro M."/>
            <person name="Sun H."/>
            <person name="Tritt A."/>
            <person name="Yoshinaga Y."/>
            <person name="Zwiers L.-H."/>
            <person name="Turgeon B."/>
            <person name="Goodwin S."/>
            <person name="Spatafora J."/>
            <person name="Crous P."/>
            <person name="Grigoriev I."/>
        </authorList>
    </citation>
    <scope>NUCLEOTIDE SEQUENCE</scope>
    <source>
        <strain evidence="2">CBS 130266</strain>
    </source>
</reference>
<feature type="compositionally biased region" description="Polar residues" evidence="1">
    <location>
        <begin position="63"/>
        <end position="73"/>
    </location>
</feature>
<organism evidence="2 3">
    <name type="scientific">Tothia fuscella</name>
    <dbReference type="NCBI Taxonomy" id="1048955"/>
    <lineage>
        <taxon>Eukaryota</taxon>
        <taxon>Fungi</taxon>
        <taxon>Dikarya</taxon>
        <taxon>Ascomycota</taxon>
        <taxon>Pezizomycotina</taxon>
        <taxon>Dothideomycetes</taxon>
        <taxon>Pleosporomycetidae</taxon>
        <taxon>Venturiales</taxon>
        <taxon>Cylindrosympodiaceae</taxon>
        <taxon>Tothia</taxon>
    </lineage>
</organism>
<dbReference type="EMBL" id="MU007022">
    <property type="protein sequence ID" value="KAF2433116.1"/>
    <property type="molecule type" value="Genomic_DNA"/>
</dbReference>
<name>A0A9P4U145_9PEZI</name>
<feature type="region of interest" description="Disordered" evidence="1">
    <location>
        <begin position="43"/>
        <end position="129"/>
    </location>
</feature>
<evidence type="ECO:0000313" key="3">
    <source>
        <dbReference type="Proteomes" id="UP000800235"/>
    </source>
</evidence>
<dbReference type="OrthoDB" id="10673506at2759"/>
<feature type="region of interest" description="Disordered" evidence="1">
    <location>
        <begin position="253"/>
        <end position="272"/>
    </location>
</feature>
<evidence type="ECO:0000256" key="1">
    <source>
        <dbReference type="SAM" id="MobiDB-lite"/>
    </source>
</evidence>
<sequence>METMTTCTTALLHEAHHELHPEPLLQMYLQGLRLRALSLTNMKSRSNLKDQKRRAPPVPSPEQPWSATFSATESPKHIKKPFELTPPHTPNRVFEEPRPAPQPPVRNSSNTTMQVAGPPTPKHSSEEPRSILKQTLPIERAFEGPRSRPVMMKSNSTLPIVTPIASIVTFDTSGKPRPPLRRKTSKFVEHIDTNPPNKEANGITQPLPLMPSVSFQLPILPVEKQSPQNVAIKRSATVASQPAKPLDHYERTYAGRSPRGTRFQSNVQEPEVGHSLTSVRLRQTLDHNSARKVSVSTTKPAITRVPIPAPVLKRASSMRTRPPTVWGDICMAEVKPVLMSPIVAVGPTVSVSRNGAILEFDMLFQKITIGVWLRPGPG</sequence>
<protein>
    <submittedName>
        <fullName evidence="2">Uncharacterized protein</fullName>
    </submittedName>
</protein>
<gene>
    <name evidence="2" type="ORF">EJ08DRAFT_89542</name>
</gene>
<dbReference type="AlphaFoldDB" id="A0A9P4U145"/>
<proteinExistence type="predicted"/>
<comment type="caution">
    <text evidence="2">The sequence shown here is derived from an EMBL/GenBank/DDBJ whole genome shotgun (WGS) entry which is preliminary data.</text>
</comment>
<keyword evidence="3" id="KW-1185">Reference proteome</keyword>
<feature type="compositionally biased region" description="Polar residues" evidence="1">
    <location>
        <begin position="105"/>
        <end position="114"/>
    </location>
</feature>
<dbReference type="Proteomes" id="UP000800235">
    <property type="component" value="Unassembled WGS sequence"/>
</dbReference>
<accession>A0A9P4U145</accession>